<dbReference type="KEGG" id="cbk:CLL_A1644"/>
<gene>
    <name evidence="1" type="ordered locus">CLL_A1644</name>
</gene>
<sequence length="183" mass="21676">MELYKNYIIHELESQVSGLLRERYLPEERPIQSVFQIIYEPSFEEKVSWEVFKTIKQESTECYFVVKSMWNKIEDCSNLDIPLVALKAKYKKGQIIPTIKREKIQIDKGIVDKMLLQFTNIKVSPIPNQANEGFDGTTYELKINSIYHNCHFRWWEEGPKNWSELTAYTIKALEYLRNIEKGS</sequence>
<dbReference type="AlphaFoldDB" id="B2TKV8"/>
<reference evidence="1" key="1">
    <citation type="submission" date="2009-06" db="EMBL/GenBank/DDBJ databases">
        <authorList>
            <consortium name="US DOE Joint Genome Institute (JGI-PGF)"/>
            <person name="Lucas S."/>
            <person name="Copeland A."/>
            <person name="Lapidus A."/>
            <person name="Glavina del Rio T."/>
            <person name="Dalin E."/>
            <person name="Tice H."/>
            <person name="Bruce D."/>
            <person name="Goodwin L."/>
            <person name="Pitluck S."/>
            <person name="Kyrpides N."/>
            <person name="Mavromatis K."/>
            <person name="Ivanova N."/>
            <person name="Saunders E."/>
            <person name="Brettin T."/>
            <person name="Detter J.C."/>
            <person name="Han C."/>
            <person name="Larimer F."/>
            <person name="Land M."/>
            <person name="Hauser L."/>
            <person name="Markowitz V."/>
            <person name="Cheng J.-F."/>
            <person name="Hugenholtz P."/>
            <person name="Woyke T."/>
            <person name="Wu D."/>
            <person name="Gronow S."/>
            <person name="Klenk H.-P."/>
            <person name="Eisen J.A."/>
        </authorList>
    </citation>
    <scope>NUCLEOTIDE SEQUENCE</scope>
    <source>
        <strain evidence="1">Eklund 17B</strain>
    </source>
</reference>
<proteinExistence type="predicted"/>
<dbReference type="PATRIC" id="fig|935198.13.peg.1592"/>
<protein>
    <submittedName>
        <fullName evidence="1">Uncharacterized protein</fullName>
    </submittedName>
</protein>
<dbReference type="HOGENOM" id="CLU_1472745_0_0_9"/>
<accession>B2TKV8</accession>
<organism evidence="1">
    <name type="scientific">Clostridium botulinum (strain Eklund 17B / Type B)</name>
    <dbReference type="NCBI Taxonomy" id="935198"/>
    <lineage>
        <taxon>Bacteria</taxon>
        <taxon>Bacillati</taxon>
        <taxon>Bacillota</taxon>
        <taxon>Clostridia</taxon>
        <taxon>Eubacteriales</taxon>
        <taxon>Clostridiaceae</taxon>
        <taxon>Clostridium</taxon>
    </lineage>
</organism>
<accession>U4P896</accession>
<reference evidence="1" key="2">
    <citation type="submission" date="2009-08" db="EMBL/GenBank/DDBJ databases">
        <authorList>
            <person name="Shrivastava S."/>
            <person name="Brinkac L.M."/>
            <person name="Dodson R.J."/>
            <person name="Harkins D.M."/>
            <person name="Durkin A.S."/>
            <person name="Sutton G."/>
        </authorList>
    </citation>
    <scope>NUCLEOTIDE SEQUENCE</scope>
    <source>
        <strain evidence="1">Eklund 17B</strain>
    </source>
</reference>
<dbReference type="EMBL" id="CP001056">
    <property type="protein sequence ID" value="ACD24824.1"/>
    <property type="molecule type" value="Genomic_DNA"/>
</dbReference>
<evidence type="ECO:0000313" key="1">
    <source>
        <dbReference type="EMBL" id="ACD24824.1"/>
    </source>
</evidence>
<name>B2TKV8_CLOBB</name>